<dbReference type="UniPathway" id="UPA00244">
    <property type="reaction ID" value="UER00310"/>
</dbReference>
<dbReference type="GO" id="GO:0051287">
    <property type="term" value="F:NAD binding"/>
    <property type="evidence" value="ECO:0007669"/>
    <property type="project" value="InterPro"/>
</dbReference>
<feature type="binding site" evidence="5">
    <location>
        <position position="232"/>
    </location>
    <ligand>
        <name>NAD(+)</name>
        <dbReference type="ChEBI" id="CHEBI:57540"/>
    </ligand>
</feature>
<evidence type="ECO:0000256" key="3">
    <source>
        <dbReference type="ARBA" id="ARBA00023027"/>
    </source>
</evidence>
<evidence type="ECO:0000256" key="4">
    <source>
        <dbReference type="ARBA" id="ARBA00023096"/>
    </source>
</evidence>
<gene>
    <name evidence="5" type="primary">pdxB</name>
    <name evidence="8" type="ORF">SAMN05216361_2163</name>
</gene>
<sequence length="381" mass="41145">MKIRFENSMPLAADYLNAFGSAEGFESGTLTPEDLVDVDVLAVRSTTKVNADLLNCANRLALVATATAGYNHIDTQYLQQQGIYWTSAAGCNAQAVAEYVLSVLANAHLSNKLDLHTATVGIVGAGHVGTALSGLLDALSVRYKLYDPPLQEAGDTRTFADWQSIIACDVITLHVPLITGEYFPTEHMIDAAVLAQLNAQQLLINACRGEVIDEAALKNRLLSENAPTVVLDVFNNEPGIDQTLLPLIWLATPHIAGHSIEGKLLGTQRVYEAVCELQGSTPELTLDDFIAPPDAVELPALDSSPESALSLVLKAILSVYDISEDDRDFRQGLADQVAFTFMRKHYRVRRELAGHQVVAHSPLPQAAIAMLNALGMHPKTV</sequence>
<dbReference type="Proteomes" id="UP000184520">
    <property type="component" value="Unassembled WGS sequence"/>
</dbReference>
<feature type="active site" evidence="5">
    <location>
        <position position="208"/>
    </location>
</feature>
<dbReference type="InterPro" id="IPR050223">
    <property type="entry name" value="D-isomer_2-hydroxyacid_DH"/>
</dbReference>
<feature type="binding site" evidence="5">
    <location>
        <position position="45"/>
    </location>
    <ligand>
        <name>substrate</name>
    </ligand>
</feature>
<comment type="similarity">
    <text evidence="5">Belongs to the D-isomer specific 2-hydroxyacid dehydrogenase family. PdxB subfamily.</text>
</comment>
<dbReference type="GO" id="GO:0030267">
    <property type="term" value="F:glyoxylate reductase (NADPH) activity"/>
    <property type="evidence" value="ECO:0007669"/>
    <property type="project" value="TreeGrafter"/>
</dbReference>
<evidence type="ECO:0000313" key="8">
    <source>
        <dbReference type="EMBL" id="SHG41499.1"/>
    </source>
</evidence>
<dbReference type="PANTHER" id="PTHR10996">
    <property type="entry name" value="2-HYDROXYACID DEHYDROGENASE-RELATED"/>
    <property type="match status" value="1"/>
</dbReference>
<evidence type="ECO:0000256" key="2">
    <source>
        <dbReference type="ARBA" id="ARBA00023002"/>
    </source>
</evidence>
<dbReference type="Pfam" id="PF11890">
    <property type="entry name" value="DUF3410"/>
    <property type="match status" value="1"/>
</dbReference>
<dbReference type="GO" id="GO:0008615">
    <property type="term" value="P:pyridoxine biosynthetic process"/>
    <property type="evidence" value="ECO:0007669"/>
    <property type="project" value="UniProtKB-UniRule"/>
</dbReference>
<dbReference type="OrthoDB" id="9770208at2"/>
<feature type="active site" evidence="5">
    <location>
        <position position="237"/>
    </location>
</feature>
<dbReference type="InterPro" id="IPR006140">
    <property type="entry name" value="D-isomer_DH_NAD-bd"/>
</dbReference>
<dbReference type="SUPFAM" id="SSF52283">
    <property type="entry name" value="Formate/glycerate dehydrogenase catalytic domain-like"/>
    <property type="match status" value="1"/>
</dbReference>
<keyword evidence="9" id="KW-1185">Reference proteome</keyword>
<dbReference type="EMBL" id="FQWD01000003">
    <property type="protein sequence ID" value="SHG41499.1"/>
    <property type="molecule type" value="Genomic_DNA"/>
</dbReference>
<dbReference type="GO" id="GO:0046983">
    <property type="term" value="F:protein dimerization activity"/>
    <property type="evidence" value="ECO:0007669"/>
    <property type="project" value="InterPro"/>
</dbReference>
<evidence type="ECO:0000259" key="6">
    <source>
        <dbReference type="Pfam" id="PF02826"/>
    </source>
</evidence>
<keyword evidence="2 5" id="KW-0560">Oxidoreductase</keyword>
<name>A0A1M5JML0_9ALTE</name>
<dbReference type="InterPro" id="IPR038251">
    <property type="entry name" value="PdxB_dimer_sf"/>
</dbReference>
<protein>
    <recommendedName>
        <fullName evidence="5">Erythronate-4-phosphate dehydrogenase</fullName>
        <ecNumber evidence="5">1.1.1.290</ecNumber>
    </recommendedName>
</protein>
<comment type="pathway">
    <text evidence="5">Cofactor biosynthesis; pyridoxine 5'-phosphate biosynthesis; pyridoxine 5'-phosphate from D-erythrose 4-phosphate: step 2/5.</text>
</comment>
<dbReference type="GO" id="GO:0016618">
    <property type="term" value="F:hydroxypyruvate reductase [NAD(P)H] activity"/>
    <property type="evidence" value="ECO:0007669"/>
    <property type="project" value="TreeGrafter"/>
</dbReference>
<dbReference type="GO" id="GO:0005829">
    <property type="term" value="C:cytosol"/>
    <property type="evidence" value="ECO:0007669"/>
    <property type="project" value="TreeGrafter"/>
</dbReference>
<comment type="caution">
    <text evidence="5">Lacks conserved residue(s) required for the propagation of feature annotation.</text>
</comment>
<dbReference type="SUPFAM" id="SSF51735">
    <property type="entry name" value="NAD(P)-binding Rossmann-fold domains"/>
    <property type="match status" value="1"/>
</dbReference>
<evidence type="ECO:0000313" key="9">
    <source>
        <dbReference type="Proteomes" id="UP000184520"/>
    </source>
</evidence>
<dbReference type="AlphaFoldDB" id="A0A1M5JML0"/>
<dbReference type="InterPro" id="IPR020921">
    <property type="entry name" value="Erythronate-4-P_DHase"/>
</dbReference>
<feature type="binding site" evidence="5">
    <location>
        <position position="67"/>
    </location>
    <ligand>
        <name>substrate</name>
    </ligand>
</feature>
<comment type="subunit">
    <text evidence="5">Homodimer.</text>
</comment>
<dbReference type="Gene3D" id="3.30.1370.170">
    <property type="match status" value="1"/>
</dbReference>
<dbReference type="GO" id="GO:0033711">
    <property type="term" value="F:4-phosphoerythronate dehydrogenase activity"/>
    <property type="evidence" value="ECO:0007669"/>
    <property type="project" value="UniProtKB-EC"/>
</dbReference>
<dbReference type="HAMAP" id="MF_01825">
    <property type="entry name" value="PdxB"/>
    <property type="match status" value="1"/>
</dbReference>
<feature type="binding site" evidence="5">
    <location>
        <position position="147"/>
    </location>
    <ligand>
        <name>NAD(+)</name>
        <dbReference type="ChEBI" id="CHEBI:57540"/>
    </ligand>
</feature>
<dbReference type="RefSeq" id="WP_073322208.1">
    <property type="nucleotide sequence ID" value="NZ_FQWD01000003.1"/>
</dbReference>
<evidence type="ECO:0000259" key="7">
    <source>
        <dbReference type="Pfam" id="PF11890"/>
    </source>
</evidence>
<dbReference type="EC" id="1.1.1.290" evidence="5"/>
<comment type="subcellular location">
    <subcellularLocation>
        <location evidence="5">Cytoplasm</location>
    </subcellularLocation>
</comment>
<evidence type="ECO:0000256" key="1">
    <source>
        <dbReference type="ARBA" id="ARBA00022490"/>
    </source>
</evidence>
<dbReference type="InterPro" id="IPR024531">
    <property type="entry name" value="Erythronate-4-P_DHase_dimer"/>
</dbReference>
<feature type="domain" description="D-isomer specific 2-hydroxyacid dehydrogenase NAD-binding" evidence="6">
    <location>
        <begin position="111"/>
        <end position="256"/>
    </location>
</feature>
<keyword evidence="1 5" id="KW-0963">Cytoplasm</keyword>
<dbReference type="Pfam" id="PF02826">
    <property type="entry name" value="2-Hacid_dh_C"/>
    <property type="match status" value="1"/>
</dbReference>
<organism evidence="8 9">
    <name type="scientific">Marisediminitalea aggregata</name>
    <dbReference type="NCBI Taxonomy" id="634436"/>
    <lineage>
        <taxon>Bacteria</taxon>
        <taxon>Pseudomonadati</taxon>
        <taxon>Pseudomonadota</taxon>
        <taxon>Gammaproteobacteria</taxon>
        <taxon>Alteromonadales</taxon>
        <taxon>Alteromonadaceae</taxon>
        <taxon>Marisediminitalea</taxon>
    </lineage>
</organism>
<dbReference type="STRING" id="634436.SAMN05216361_2163"/>
<proteinExistence type="inferred from homology"/>
<dbReference type="InterPro" id="IPR036291">
    <property type="entry name" value="NAD(P)-bd_dom_sf"/>
</dbReference>
<feature type="active site" description="Proton donor" evidence="5">
    <location>
        <position position="254"/>
    </location>
</feature>
<comment type="catalytic activity">
    <reaction evidence="5">
        <text>4-phospho-D-erythronate + NAD(+) = (R)-3-hydroxy-2-oxo-4-phosphooxybutanoate + NADH + H(+)</text>
        <dbReference type="Rhea" id="RHEA:18829"/>
        <dbReference type="ChEBI" id="CHEBI:15378"/>
        <dbReference type="ChEBI" id="CHEBI:57540"/>
        <dbReference type="ChEBI" id="CHEBI:57945"/>
        <dbReference type="ChEBI" id="CHEBI:58538"/>
        <dbReference type="ChEBI" id="CHEBI:58766"/>
        <dbReference type="EC" id="1.1.1.290"/>
    </reaction>
</comment>
<comment type="function">
    <text evidence="5">Catalyzes the oxidation of erythronate-4-phosphate to 3-hydroxy-2-oxo-4-phosphonooxybutanoate.</text>
</comment>
<keyword evidence="3 5" id="KW-0520">NAD</keyword>
<feature type="domain" description="Erythronate-4-phosphate dehydrogenase dimerisation" evidence="7">
    <location>
        <begin position="298"/>
        <end position="375"/>
    </location>
</feature>
<evidence type="ECO:0000256" key="5">
    <source>
        <dbReference type="HAMAP-Rule" id="MF_01825"/>
    </source>
</evidence>
<feature type="binding site" evidence="5">
    <location>
        <position position="257"/>
    </location>
    <ligand>
        <name>NAD(+)</name>
        <dbReference type="ChEBI" id="CHEBI:57540"/>
    </ligand>
</feature>
<dbReference type="CDD" id="cd12158">
    <property type="entry name" value="ErythrP_dh"/>
    <property type="match status" value="1"/>
</dbReference>
<dbReference type="Gene3D" id="3.40.50.720">
    <property type="entry name" value="NAD(P)-binding Rossmann-like Domain"/>
    <property type="match status" value="2"/>
</dbReference>
<keyword evidence="4 5" id="KW-0664">Pyridoxine biosynthesis</keyword>
<accession>A0A1M5JML0</accession>
<reference evidence="9" key="1">
    <citation type="submission" date="2016-11" db="EMBL/GenBank/DDBJ databases">
        <authorList>
            <person name="Varghese N."/>
            <person name="Submissions S."/>
        </authorList>
    </citation>
    <scope>NUCLEOTIDE SEQUENCE [LARGE SCALE GENOMIC DNA]</scope>
    <source>
        <strain evidence="9">CGMCC 1.8995</strain>
    </source>
</reference>
<dbReference type="PANTHER" id="PTHR10996:SF178">
    <property type="entry name" value="2-HYDROXYACID DEHYDROGENASE YGL185C-RELATED"/>
    <property type="match status" value="1"/>
</dbReference>